<sequence>MRKSLMMMLSLIFMAGALVAGCGKSNNAAEPVNTGTNGGNAPQGSKAEPFELKMRHIEIGEPNKNRLARLEAVKNKTEEQVPGLTIKLDGVDSEVNRKDKLRSEMAAGNPPDIFDAFGSPDIGVYAKEGLVLDIGPILDELNLRDRFINLDPWTYDGKIYGLPKGGSIEGYFYNKEYFAAKGLEVPKTLAELEALAEKVKADGKVPFAQGSKDAWVPLMTTNNLWSYYAGADFTAGFKTGESKWNDPKMVEAVSKHQEWVKKGYFKKGELGIDYNSQRNQLLTEEAVMMYDGSWASSVFNDAVDADGKSKFGFFVMPPLNEGDGFSSMVDSNNGYGFSAKVADDPQKLEAVKAFIKNFFSDEVQLQSLKEDGLLPSMILSEGDLQANAANDLIKEIILRMNELEYKWPAFDALVQAEVNTELSSGIHRVIEGVQDPQAMLDAVQKVQDEANAAGQ</sequence>
<dbReference type="Pfam" id="PF01547">
    <property type="entry name" value="SBP_bac_1"/>
    <property type="match status" value="1"/>
</dbReference>
<dbReference type="Proteomes" id="UP001177943">
    <property type="component" value="Chromosome"/>
</dbReference>
<evidence type="ECO:0000313" key="4">
    <source>
        <dbReference type="EMBL" id="WHX47504.1"/>
    </source>
</evidence>
<evidence type="ECO:0000256" key="3">
    <source>
        <dbReference type="SAM" id="SignalP"/>
    </source>
</evidence>
<name>A0AA95HZ39_9BACL</name>
<reference evidence="4" key="1">
    <citation type="submission" date="2023-05" db="EMBL/GenBank/DDBJ databases">
        <title>Comparative genomics of Bacillaceae isolates and their secondary metabolite potential.</title>
        <authorList>
            <person name="Song L."/>
            <person name="Nielsen L.J."/>
            <person name="Mohite O."/>
            <person name="Xu X."/>
            <person name="Weber T."/>
            <person name="Kovacs A.T."/>
        </authorList>
    </citation>
    <scope>NUCLEOTIDE SEQUENCE</scope>
    <source>
        <strain evidence="4">B2_4</strain>
    </source>
</reference>
<proteinExistence type="inferred from homology"/>
<protein>
    <submittedName>
        <fullName evidence="4">Extracellular solute-binding protein</fullName>
    </submittedName>
</protein>
<dbReference type="PANTHER" id="PTHR43649">
    <property type="entry name" value="ARABINOSE-BINDING PROTEIN-RELATED"/>
    <property type="match status" value="1"/>
</dbReference>
<feature type="signal peptide" evidence="3">
    <location>
        <begin position="1"/>
        <end position="20"/>
    </location>
</feature>
<organism evidence="4 5">
    <name type="scientific">Paenibacillus woosongensis</name>
    <dbReference type="NCBI Taxonomy" id="307580"/>
    <lineage>
        <taxon>Bacteria</taxon>
        <taxon>Bacillati</taxon>
        <taxon>Bacillota</taxon>
        <taxon>Bacilli</taxon>
        <taxon>Bacillales</taxon>
        <taxon>Paenibacillaceae</taxon>
        <taxon>Paenibacillus</taxon>
    </lineage>
</organism>
<dbReference type="KEGG" id="pwn:QNH46_15230"/>
<dbReference type="SUPFAM" id="SSF53850">
    <property type="entry name" value="Periplasmic binding protein-like II"/>
    <property type="match status" value="1"/>
</dbReference>
<gene>
    <name evidence="4" type="ORF">QNH46_15230</name>
</gene>
<keyword evidence="2" id="KW-0813">Transport</keyword>
<dbReference type="InterPro" id="IPR006059">
    <property type="entry name" value="SBP"/>
</dbReference>
<dbReference type="Gene3D" id="3.40.190.10">
    <property type="entry name" value="Periplasmic binding protein-like II"/>
    <property type="match status" value="2"/>
</dbReference>
<evidence type="ECO:0000313" key="5">
    <source>
        <dbReference type="Proteomes" id="UP001177943"/>
    </source>
</evidence>
<dbReference type="AlphaFoldDB" id="A0AA95HZ39"/>
<comment type="similarity">
    <text evidence="1">Belongs to the bacterial solute-binding protein 1 family.</text>
</comment>
<dbReference type="InterPro" id="IPR050490">
    <property type="entry name" value="Bact_solute-bd_prot1"/>
</dbReference>
<keyword evidence="3" id="KW-0732">Signal</keyword>
<accession>A0AA95HZ39</accession>
<dbReference type="EMBL" id="CP126084">
    <property type="protein sequence ID" value="WHX47504.1"/>
    <property type="molecule type" value="Genomic_DNA"/>
</dbReference>
<dbReference type="PROSITE" id="PS51257">
    <property type="entry name" value="PROKAR_LIPOPROTEIN"/>
    <property type="match status" value="1"/>
</dbReference>
<dbReference type="PANTHER" id="PTHR43649:SF29">
    <property type="entry name" value="OSMOPROTECTIVE COMPOUNDS-BINDING PROTEIN GGTB"/>
    <property type="match status" value="1"/>
</dbReference>
<evidence type="ECO:0000256" key="1">
    <source>
        <dbReference type="ARBA" id="ARBA00008520"/>
    </source>
</evidence>
<feature type="chain" id="PRO_5041714963" evidence="3">
    <location>
        <begin position="21"/>
        <end position="455"/>
    </location>
</feature>
<evidence type="ECO:0000256" key="2">
    <source>
        <dbReference type="ARBA" id="ARBA00022448"/>
    </source>
</evidence>
<dbReference type="RefSeq" id="WP_283925053.1">
    <property type="nucleotide sequence ID" value="NZ_CP126084.1"/>
</dbReference>